<protein>
    <submittedName>
        <fullName evidence="11">Putative multidrug export ATP-binding/permease protein</fullName>
        <ecNumber evidence="11">3.6.3.-</ecNumber>
    </submittedName>
</protein>
<keyword evidence="3 8" id="KW-0812">Transmembrane</keyword>
<feature type="transmembrane region" description="Helical" evidence="8">
    <location>
        <begin position="241"/>
        <end position="269"/>
    </location>
</feature>
<dbReference type="Pfam" id="PF00664">
    <property type="entry name" value="ABC_membrane"/>
    <property type="match status" value="1"/>
</dbReference>
<dbReference type="SUPFAM" id="SSF52540">
    <property type="entry name" value="P-loop containing nucleoside triphosphate hydrolases"/>
    <property type="match status" value="1"/>
</dbReference>
<gene>
    <name evidence="11" type="ORF">SDC9_85323</name>
</gene>
<dbReference type="PROSITE" id="PS50929">
    <property type="entry name" value="ABC_TM1F"/>
    <property type="match status" value="1"/>
</dbReference>
<keyword evidence="2" id="KW-0813">Transport</keyword>
<name>A0A644ZJ11_9ZZZZ</name>
<dbReference type="PROSITE" id="PS50893">
    <property type="entry name" value="ABC_TRANSPORTER_2"/>
    <property type="match status" value="1"/>
</dbReference>
<dbReference type="InterPro" id="IPR036640">
    <property type="entry name" value="ABC1_TM_sf"/>
</dbReference>
<keyword evidence="7 8" id="KW-0472">Membrane</keyword>
<accession>A0A644ZJ11</accession>
<dbReference type="GO" id="GO:0016020">
    <property type="term" value="C:membrane"/>
    <property type="evidence" value="ECO:0007669"/>
    <property type="project" value="UniProtKB-SubCell"/>
</dbReference>
<dbReference type="InterPro" id="IPR017871">
    <property type="entry name" value="ABC_transporter-like_CS"/>
</dbReference>
<evidence type="ECO:0000256" key="6">
    <source>
        <dbReference type="ARBA" id="ARBA00022989"/>
    </source>
</evidence>
<feature type="transmembrane region" description="Helical" evidence="8">
    <location>
        <begin position="164"/>
        <end position="180"/>
    </location>
</feature>
<dbReference type="GO" id="GO:0140359">
    <property type="term" value="F:ABC-type transporter activity"/>
    <property type="evidence" value="ECO:0007669"/>
    <property type="project" value="InterPro"/>
</dbReference>
<dbReference type="PANTHER" id="PTHR24221">
    <property type="entry name" value="ATP-BINDING CASSETTE SUB-FAMILY B"/>
    <property type="match status" value="1"/>
</dbReference>
<evidence type="ECO:0000313" key="11">
    <source>
        <dbReference type="EMBL" id="MPM38693.1"/>
    </source>
</evidence>
<dbReference type="PANTHER" id="PTHR24221:SF397">
    <property type="entry name" value="ABC TRANSPORTER, ATP-BINDING TRANSMEMBRANE PROTEIN"/>
    <property type="match status" value="1"/>
</dbReference>
<evidence type="ECO:0000256" key="7">
    <source>
        <dbReference type="ARBA" id="ARBA00023136"/>
    </source>
</evidence>
<dbReference type="GO" id="GO:0005524">
    <property type="term" value="F:ATP binding"/>
    <property type="evidence" value="ECO:0007669"/>
    <property type="project" value="UniProtKB-KW"/>
</dbReference>
<feature type="domain" description="ABC transmembrane type-1" evidence="10">
    <location>
        <begin position="19"/>
        <end position="304"/>
    </location>
</feature>
<evidence type="ECO:0000259" key="10">
    <source>
        <dbReference type="PROSITE" id="PS50929"/>
    </source>
</evidence>
<dbReference type="SUPFAM" id="SSF90123">
    <property type="entry name" value="ABC transporter transmembrane region"/>
    <property type="match status" value="1"/>
</dbReference>
<dbReference type="SMART" id="SM00382">
    <property type="entry name" value="AAA"/>
    <property type="match status" value="1"/>
</dbReference>
<keyword evidence="5 11" id="KW-0067">ATP-binding</keyword>
<dbReference type="Gene3D" id="3.40.50.300">
    <property type="entry name" value="P-loop containing nucleotide triphosphate hydrolases"/>
    <property type="match status" value="1"/>
</dbReference>
<dbReference type="GO" id="GO:0034040">
    <property type="term" value="F:ATPase-coupled lipid transmembrane transporter activity"/>
    <property type="evidence" value="ECO:0007669"/>
    <property type="project" value="TreeGrafter"/>
</dbReference>
<evidence type="ECO:0000256" key="1">
    <source>
        <dbReference type="ARBA" id="ARBA00004141"/>
    </source>
</evidence>
<feature type="transmembrane region" description="Helical" evidence="8">
    <location>
        <begin position="60"/>
        <end position="79"/>
    </location>
</feature>
<dbReference type="InterPro" id="IPR011527">
    <property type="entry name" value="ABC1_TM_dom"/>
</dbReference>
<sequence length="577" mass="63691">MLKKLLQLSDKGYRNLKRAISVCVLANVVLYFPFMVIMQAMQVIVAPLATGTPLDTGKLWMLFGCGVLAAALYFIVYSVEYDKTYTTAYAESTNIRIEVAEHMRRLPLSFFNRKDLSELTTNIMGDCATVEQMMSHAVPQIVGNAVSIALVSVMLAFYDWRMTLALLFVLPVSAGVIFLSRKIQKKFGERHVRAKLNVSKQIQEYLDGIKVVKAFGLSGEKSAALKAALKQMMKEAITFEAIAGTFVTLSSIILQVGIGVVILVGVNLLTAGTLDTVKFLTFTMISTRIYAPILAIFTMLAEVMYFFTSIKRMQQLRDEPPMEGNTGVVLPDCNIEFMNVTFAYNKEDVIKNMNLILPQGSVTALVGPSGSGKSTISRLIARFWDVNQGQILIGGRNIRDIDPEALMKYMSFVFQDVVLFNDTVINNIRIGKEGATDEEVRAAARIARCDAFIGKMENGYETLIGENGCTLSGGERQRISIARAILKNAPIVLLDEATASIDPENEVLIQEAISELIKGRTVIVIAHRLKTVAGASKIVVLEEGRLTEQGTHDELVAQNGLYAKLWHIQQESLGWSV</sequence>
<dbReference type="Gene3D" id="1.20.1560.10">
    <property type="entry name" value="ABC transporter type 1, transmembrane domain"/>
    <property type="match status" value="1"/>
</dbReference>
<evidence type="ECO:0000256" key="2">
    <source>
        <dbReference type="ARBA" id="ARBA00022448"/>
    </source>
</evidence>
<feature type="domain" description="ABC transporter" evidence="9">
    <location>
        <begin position="335"/>
        <end position="568"/>
    </location>
</feature>
<dbReference type="EC" id="3.6.3.-" evidence="11"/>
<dbReference type="InterPro" id="IPR039421">
    <property type="entry name" value="Type_1_exporter"/>
</dbReference>
<dbReference type="PROSITE" id="PS00211">
    <property type="entry name" value="ABC_TRANSPORTER_1"/>
    <property type="match status" value="1"/>
</dbReference>
<evidence type="ECO:0000256" key="8">
    <source>
        <dbReference type="SAM" id="Phobius"/>
    </source>
</evidence>
<evidence type="ECO:0000259" key="9">
    <source>
        <dbReference type="PROSITE" id="PS50893"/>
    </source>
</evidence>
<dbReference type="Pfam" id="PF00005">
    <property type="entry name" value="ABC_tran"/>
    <property type="match status" value="1"/>
</dbReference>
<feature type="transmembrane region" description="Helical" evidence="8">
    <location>
        <begin position="289"/>
        <end position="307"/>
    </location>
</feature>
<dbReference type="CDD" id="cd07346">
    <property type="entry name" value="ABC_6TM_exporters"/>
    <property type="match status" value="1"/>
</dbReference>
<dbReference type="GO" id="GO:0016887">
    <property type="term" value="F:ATP hydrolysis activity"/>
    <property type="evidence" value="ECO:0007669"/>
    <property type="project" value="InterPro"/>
</dbReference>
<evidence type="ECO:0000256" key="5">
    <source>
        <dbReference type="ARBA" id="ARBA00022840"/>
    </source>
</evidence>
<dbReference type="InterPro" id="IPR003439">
    <property type="entry name" value="ABC_transporter-like_ATP-bd"/>
</dbReference>
<dbReference type="EMBL" id="VSSQ01008374">
    <property type="protein sequence ID" value="MPM38693.1"/>
    <property type="molecule type" value="Genomic_DNA"/>
</dbReference>
<keyword evidence="6 8" id="KW-1133">Transmembrane helix</keyword>
<dbReference type="InterPro" id="IPR003593">
    <property type="entry name" value="AAA+_ATPase"/>
</dbReference>
<feature type="transmembrane region" description="Helical" evidence="8">
    <location>
        <begin position="141"/>
        <end position="158"/>
    </location>
</feature>
<dbReference type="AlphaFoldDB" id="A0A644ZJ11"/>
<proteinExistence type="predicted"/>
<evidence type="ECO:0000256" key="4">
    <source>
        <dbReference type="ARBA" id="ARBA00022741"/>
    </source>
</evidence>
<comment type="subcellular location">
    <subcellularLocation>
        <location evidence="1">Membrane</location>
        <topology evidence="1">Multi-pass membrane protein</topology>
    </subcellularLocation>
</comment>
<feature type="transmembrane region" description="Helical" evidence="8">
    <location>
        <begin position="20"/>
        <end position="40"/>
    </location>
</feature>
<dbReference type="InterPro" id="IPR027417">
    <property type="entry name" value="P-loop_NTPase"/>
</dbReference>
<organism evidence="11">
    <name type="scientific">bioreactor metagenome</name>
    <dbReference type="NCBI Taxonomy" id="1076179"/>
    <lineage>
        <taxon>unclassified sequences</taxon>
        <taxon>metagenomes</taxon>
        <taxon>ecological metagenomes</taxon>
    </lineage>
</organism>
<keyword evidence="11" id="KW-0378">Hydrolase</keyword>
<keyword evidence="4" id="KW-0547">Nucleotide-binding</keyword>
<comment type="caution">
    <text evidence="11">The sequence shown here is derived from an EMBL/GenBank/DDBJ whole genome shotgun (WGS) entry which is preliminary data.</text>
</comment>
<dbReference type="FunFam" id="3.40.50.300:FF:000287">
    <property type="entry name" value="Multidrug ABC transporter ATP-binding protein"/>
    <property type="match status" value="1"/>
</dbReference>
<evidence type="ECO:0000256" key="3">
    <source>
        <dbReference type="ARBA" id="ARBA00022692"/>
    </source>
</evidence>
<reference evidence="11" key="1">
    <citation type="submission" date="2019-08" db="EMBL/GenBank/DDBJ databases">
        <authorList>
            <person name="Kucharzyk K."/>
            <person name="Murdoch R.W."/>
            <person name="Higgins S."/>
            <person name="Loffler F."/>
        </authorList>
    </citation>
    <scope>NUCLEOTIDE SEQUENCE</scope>
</reference>